<dbReference type="AlphaFoldDB" id="A0A3M7S0L0"/>
<evidence type="ECO:0000313" key="1">
    <source>
        <dbReference type="EMBL" id="RNA29353.1"/>
    </source>
</evidence>
<accession>A0A3M7S0L0</accession>
<protein>
    <recommendedName>
        <fullName evidence="3">RNA-directed DNA polymerase from mobile element jockey-like</fullName>
    </recommendedName>
</protein>
<proteinExistence type="predicted"/>
<gene>
    <name evidence="1" type="ORF">BpHYR1_029830</name>
</gene>
<reference evidence="1 2" key="1">
    <citation type="journal article" date="2018" name="Sci. Rep.">
        <title>Genomic signatures of local adaptation to the degree of environmental predictability in rotifers.</title>
        <authorList>
            <person name="Franch-Gras L."/>
            <person name="Hahn C."/>
            <person name="Garcia-Roger E.M."/>
            <person name="Carmona M.J."/>
            <person name="Serra M."/>
            <person name="Gomez A."/>
        </authorList>
    </citation>
    <scope>NUCLEOTIDE SEQUENCE [LARGE SCALE GENOMIC DNA]</scope>
    <source>
        <strain evidence="1">HYR1</strain>
    </source>
</reference>
<evidence type="ECO:0000313" key="2">
    <source>
        <dbReference type="Proteomes" id="UP000276133"/>
    </source>
</evidence>
<organism evidence="1 2">
    <name type="scientific">Brachionus plicatilis</name>
    <name type="common">Marine rotifer</name>
    <name type="synonym">Brachionus muelleri</name>
    <dbReference type="NCBI Taxonomy" id="10195"/>
    <lineage>
        <taxon>Eukaryota</taxon>
        <taxon>Metazoa</taxon>
        <taxon>Spiralia</taxon>
        <taxon>Gnathifera</taxon>
        <taxon>Rotifera</taxon>
        <taxon>Eurotatoria</taxon>
        <taxon>Monogononta</taxon>
        <taxon>Pseudotrocha</taxon>
        <taxon>Ploima</taxon>
        <taxon>Brachionidae</taxon>
        <taxon>Brachionus</taxon>
    </lineage>
</organism>
<name>A0A3M7S0L0_BRAPC</name>
<evidence type="ECO:0008006" key="3">
    <source>
        <dbReference type="Google" id="ProtNLM"/>
    </source>
</evidence>
<dbReference type="EMBL" id="REGN01002235">
    <property type="protein sequence ID" value="RNA29353.1"/>
    <property type="molecule type" value="Genomic_DNA"/>
</dbReference>
<dbReference type="Proteomes" id="UP000276133">
    <property type="component" value="Unassembled WGS sequence"/>
</dbReference>
<keyword evidence="2" id="KW-1185">Reference proteome</keyword>
<comment type="caution">
    <text evidence="1">The sequence shown here is derived from an EMBL/GenBank/DDBJ whole genome shotgun (WGS) entry which is preliminary data.</text>
</comment>
<feature type="non-terminal residue" evidence="1">
    <location>
        <position position="161"/>
    </location>
</feature>
<sequence length="161" mass="18322">MTSDHYPVQLKLNSNYISINQASLEKFSYDFNRADWVKFKSLLCNSQYEDCSDLESNNIEAIASKLTNELNNAASGSIPAKTQNLYKNSIFDSEIDIGNCFGETLKDTFSLNNDFINVSSDREVHKFVNDYFNKKQSIKFVEITLSELKEAINKAKDQSAM</sequence>